<feature type="compositionally biased region" description="Polar residues" evidence="1">
    <location>
        <begin position="593"/>
        <end position="603"/>
    </location>
</feature>
<evidence type="ECO:0000256" key="1">
    <source>
        <dbReference type="SAM" id="MobiDB-lite"/>
    </source>
</evidence>
<evidence type="ECO:0000259" key="2">
    <source>
        <dbReference type="PROSITE" id="PS50190"/>
    </source>
</evidence>
<dbReference type="InterPro" id="IPR023394">
    <property type="entry name" value="Sec7_C_sf"/>
</dbReference>
<feature type="region of interest" description="Disordered" evidence="1">
    <location>
        <begin position="127"/>
        <end position="186"/>
    </location>
</feature>
<dbReference type="Gene3D" id="1.10.1000.11">
    <property type="entry name" value="Arf Nucleotide-binding Site Opener,domain 2"/>
    <property type="match status" value="1"/>
</dbReference>
<proteinExistence type="predicted"/>
<dbReference type="STRING" id="101127.A0A1X2GYK2"/>
<dbReference type="AlphaFoldDB" id="A0A1X2GYK2"/>
<dbReference type="PROSITE" id="PS50190">
    <property type="entry name" value="SEC7"/>
    <property type="match status" value="1"/>
</dbReference>
<feature type="region of interest" description="Disordered" evidence="1">
    <location>
        <begin position="201"/>
        <end position="262"/>
    </location>
</feature>
<feature type="region of interest" description="Disordered" evidence="1">
    <location>
        <begin position="580"/>
        <end position="649"/>
    </location>
</feature>
<sequence>MNANQSANLHTHAFERRYSRRPKWRSVRLAINDGQGPNSTLEPPRSPTSIHTVDHKRSRLSQWLSQQFDQFQRQSHVSASQADDHDTATLASVSVVSHVSSVYEGRKRSSSSPASPTAQMLYQNFTMGDSSLDPIGPVRGEDRQIDPSLLPPTSPAMASSFDGDPYMTDLVHPPTIPLKSAGRQRSAPTDNTMLMALENRPPQQASLSPSPTTSLAPPLPKLALTPADSSDSDDDTFETASAAHSSNVDEEDGVADQTDDTQRFHSLDFVRHVYDDDDDDAPQEDDGLDQLLDEVNDNSSASVYYRDGLDDHGTTAESLFVDYLEELHQQGHGELYVHGSVSDHHLGLPSNPVLRVMDPEVSQALLDWRRKSLLKIDWVNLFSVNTDLWRHSTVFPMLPPTEDAKHISIATSIISLDFKSVPMDKAFRFGCAVRSKCVGLIPSFFYRAYSTRVDYGRASVEEIDQALQMFAQLYWESNPSRLFGCAEVVFVVIHQLLKLNTDIHVGQDCLTMEEFCKETIEFIINKYSSFPIMISQDDTQVTWREGMDNMLKMLYKSVMRKSLVSLDEALENTYLSPQQATKGKKHVAVPRQFQPSTSKQQAPDPTKPLLRTSSLPIPQTAPDPPTRQAKSKLPFRNNHLAPGSWTKVKRRDTYRTKVGPYKEGPLSCQWNREDWKACWVILHQGYLKIYYRDLHASLGQPMRPPDPTAAGSLHSDKKKKKIFMLHNSSHDQVKKVPYQEVDIYLGNTLCEKLDTHSLILQLANGNTYLFDCGSEPQVDVWVRVCNYWAACETKIVTKHSGHEDVCTLWKRPPPPAGSSLLDKKEQQQAIDQHLTVLQQDLSYHLLQQLSQWPLGNWHEKKMYLELEVKKYQAYQQVIDEQ</sequence>
<feature type="compositionally biased region" description="Polar residues" evidence="1">
    <location>
        <begin position="35"/>
        <end position="51"/>
    </location>
</feature>
<feature type="domain" description="SEC7" evidence="2">
    <location>
        <begin position="321"/>
        <end position="561"/>
    </location>
</feature>
<dbReference type="InterPro" id="IPR035999">
    <property type="entry name" value="Sec7_dom_sf"/>
</dbReference>
<dbReference type="GO" id="GO:0005085">
    <property type="term" value="F:guanyl-nucleotide exchange factor activity"/>
    <property type="evidence" value="ECO:0007669"/>
    <property type="project" value="InterPro"/>
</dbReference>
<dbReference type="InterPro" id="IPR000904">
    <property type="entry name" value="Sec7_dom"/>
</dbReference>
<dbReference type="GO" id="GO:0032012">
    <property type="term" value="P:regulation of ARF protein signal transduction"/>
    <property type="evidence" value="ECO:0007669"/>
    <property type="project" value="InterPro"/>
</dbReference>
<evidence type="ECO:0000313" key="4">
    <source>
        <dbReference type="Proteomes" id="UP000242146"/>
    </source>
</evidence>
<accession>A0A1X2GYK2</accession>
<dbReference type="SUPFAM" id="SSF50729">
    <property type="entry name" value="PH domain-like"/>
    <property type="match status" value="1"/>
</dbReference>
<comment type="caution">
    <text evidence="3">The sequence shown here is derived from an EMBL/GenBank/DDBJ whole genome shotgun (WGS) entry which is preliminary data.</text>
</comment>
<evidence type="ECO:0000313" key="3">
    <source>
        <dbReference type="EMBL" id="ORX62724.1"/>
    </source>
</evidence>
<dbReference type="OrthoDB" id="430364at2759"/>
<dbReference type="Gene3D" id="2.30.29.30">
    <property type="entry name" value="Pleckstrin-homology domain (PH domain)/Phosphotyrosine-binding domain (PTB)"/>
    <property type="match status" value="1"/>
</dbReference>
<organism evidence="3 4">
    <name type="scientific">Hesseltinella vesiculosa</name>
    <dbReference type="NCBI Taxonomy" id="101127"/>
    <lineage>
        <taxon>Eukaryota</taxon>
        <taxon>Fungi</taxon>
        <taxon>Fungi incertae sedis</taxon>
        <taxon>Mucoromycota</taxon>
        <taxon>Mucoromycotina</taxon>
        <taxon>Mucoromycetes</taxon>
        <taxon>Mucorales</taxon>
        <taxon>Cunninghamellaceae</taxon>
        <taxon>Hesseltinella</taxon>
    </lineage>
</organism>
<dbReference type="SUPFAM" id="SSF48425">
    <property type="entry name" value="Sec7 domain"/>
    <property type="match status" value="1"/>
</dbReference>
<keyword evidence="4" id="KW-1185">Reference proteome</keyword>
<feature type="region of interest" description="Disordered" evidence="1">
    <location>
        <begin position="30"/>
        <end position="51"/>
    </location>
</feature>
<feature type="compositionally biased region" description="Low complexity" evidence="1">
    <location>
        <begin position="201"/>
        <end position="229"/>
    </location>
</feature>
<feature type="compositionally biased region" description="Acidic residues" evidence="1">
    <location>
        <begin position="248"/>
        <end position="259"/>
    </location>
</feature>
<gene>
    <name evidence="3" type="ORF">DM01DRAFT_1379361</name>
</gene>
<dbReference type="Proteomes" id="UP000242146">
    <property type="component" value="Unassembled WGS sequence"/>
</dbReference>
<reference evidence="3 4" key="1">
    <citation type="submission" date="2016-07" db="EMBL/GenBank/DDBJ databases">
        <title>Pervasive Adenine N6-methylation of Active Genes in Fungi.</title>
        <authorList>
            <consortium name="DOE Joint Genome Institute"/>
            <person name="Mondo S.J."/>
            <person name="Dannebaum R.O."/>
            <person name="Kuo R.C."/>
            <person name="Labutti K."/>
            <person name="Haridas S."/>
            <person name="Kuo A."/>
            <person name="Salamov A."/>
            <person name="Ahrendt S.R."/>
            <person name="Lipzen A."/>
            <person name="Sullivan W."/>
            <person name="Andreopoulos W.B."/>
            <person name="Clum A."/>
            <person name="Lindquist E."/>
            <person name="Daum C."/>
            <person name="Ramamoorthy G.K."/>
            <person name="Gryganskyi A."/>
            <person name="Culley D."/>
            <person name="Magnuson J.K."/>
            <person name="James T.Y."/>
            <person name="O'Malley M.A."/>
            <person name="Stajich J.E."/>
            <person name="Spatafora J.W."/>
            <person name="Visel A."/>
            <person name="Grigoriev I.V."/>
        </authorList>
    </citation>
    <scope>NUCLEOTIDE SEQUENCE [LARGE SCALE GENOMIC DNA]</scope>
    <source>
        <strain evidence="3 4">NRRL 3301</strain>
    </source>
</reference>
<name>A0A1X2GYK2_9FUNG</name>
<protein>
    <recommendedName>
        <fullName evidence="2">SEC7 domain-containing protein</fullName>
    </recommendedName>
</protein>
<dbReference type="InterPro" id="IPR011993">
    <property type="entry name" value="PH-like_dom_sf"/>
</dbReference>
<dbReference type="EMBL" id="MCGT01000001">
    <property type="protein sequence ID" value="ORX62724.1"/>
    <property type="molecule type" value="Genomic_DNA"/>
</dbReference>